<reference evidence="5" key="1">
    <citation type="submission" date="2023-06" db="EMBL/GenBank/DDBJ databases">
        <title>Male Hemibagrus guttatus genome.</title>
        <authorList>
            <person name="Bian C."/>
        </authorList>
    </citation>
    <scope>NUCLEOTIDE SEQUENCE</scope>
    <source>
        <strain evidence="5">Male_cb2023</strain>
        <tissue evidence="5">Muscle</tissue>
    </source>
</reference>
<dbReference type="Pfam" id="PF02234">
    <property type="entry name" value="CDI"/>
    <property type="match status" value="1"/>
</dbReference>
<accession>A0AAE0Q3Z2</accession>
<proteinExistence type="inferred from homology"/>
<feature type="region of interest" description="Disordered" evidence="3">
    <location>
        <begin position="141"/>
        <end position="208"/>
    </location>
</feature>
<keyword evidence="6" id="KW-1185">Reference proteome</keyword>
<evidence type="ECO:0000259" key="4">
    <source>
        <dbReference type="Pfam" id="PF02234"/>
    </source>
</evidence>
<evidence type="ECO:0000256" key="1">
    <source>
        <dbReference type="ARBA" id="ARBA00006726"/>
    </source>
</evidence>
<feature type="compositionally biased region" description="Basic and acidic residues" evidence="3">
    <location>
        <begin position="162"/>
        <end position="181"/>
    </location>
</feature>
<dbReference type="AlphaFoldDB" id="A0AAE0Q3Z2"/>
<dbReference type="GO" id="GO:0005634">
    <property type="term" value="C:nucleus"/>
    <property type="evidence" value="ECO:0007669"/>
    <property type="project" value="InterPro"/>
</dbReference>
<comment type="similarity">
    <text evidence="1">Belongs to the CDI family.</text>
</comment>
<organism evidence="5 6">
    <name type="scientific">Hemibagrus guttatus</name>
    <dbReference type="NCBI Taxonomy" id="175788"/>
    <lineage>
        <taxon>Eukaryota</taxon>
        <taxon>Metazoa</taxon>
        <taxon>Chordata</taxon>
        <taxon>Craniata</taxon>
        <taxon>Vertebrata</taxon>
        <taxon>Euteleostomi</taxon>
        <taxon>Actinopterygii</taxon>
        <taxon>Neopterygii</taxon>
        <taxon>Teleostei</taxon>
        <taxon>Ostariophysi</taxon>
        <taxon>Siluriformes</taxon>
        <taxon>Bagridae</taxon>
        <taxon>Hemibagrus</taxon>
    </lineage>
</organism>
<evidence type="ECO:0000313" key="6">
    <source>
        <dbReference type="Proteomes" id="UP001274896"/>
    </source>
</evidence>
<dbReference type="Gene3D" id="4.10.365.10">
    <property type="entry name" value="p27"/>
    <property type="match status" value="1"/>
</dbReference>
<evidence type="ECO:0000313" key="5">
    <source>
        <dbReference type="EMBL" id="KAK3512960.1"/>
    </source>
</evidence>
<dbReference type="EMBL" id="JAUCMX010000023">
    <property type="protein sequence ID" value="KAK3512960.1"/>
    <property type="molecule type" value="Genomic_DNA"/>
</dbReference>
<protein>
    <recommendedName>
        <fullName evidence="4">Cyclin-dependent kinase inhibitor domain-containing protein</fullName>
    </recommendedName>
</protein>
<feature type="compositionally biased region" description="Basic residues" evidence="3">
    <location>
        <begin position="196"/>
        <end position="208"/>
    </location>
</feature>
<comment type="caution">
    <text evidence="5">The sequence shown here is derived from an EMBL/GenBank/DDBJ whole genome shotgun (WGS) entry which is preliminary data.</text>
</comment>
<dbReference type="GO" id="GO:0006974">
    <property type="term" value="P:DNA damage response"/>
    <property type="evidence" value="ECO:0007669"/>
    <property type="project" value="TreeGrafter"/>
</dbReference>
<dbReference type="InterPro" id="IPR029841">
    <property type="entry name" value="CDKN1A"/>
</dbReference>
<name>A0AAE0Q3Z2_9TELE</name>
<dbReference type="InterPro" id="IPR003175">
    <property type="entry name" value="CDI_dom"/>
</dbReference>
<dbReference type="GO" id="GO:0004861">
    <property type="term" value="F:cyclin-dependent protein serine/threonine kinase inhibitor activity"/>
    <property type="evidence" value="ECO:0007669"/>
    <property type="project" value="InterPro"/>
</dbReference>
<dbReference type="GO" id="GO:2000045">
    <property type="term" value="P:regulation of G1/S transition of mitotic cell cycle"/>
    <property type="evidence" value="ECO:0007669"/>
    <property type="project" value="TreeGrafter"/>
</dbReference>
<sequence>MWLRQGLYNTAGISSNRSRAHVRVCVYRLPYTTETCCEEQTAHISGQKTLFPQCVMMSLPESGHVLWPVHGGGAGGSARRCLFGAVDHEELRRDYTLLMRAELEDASRRWSFDFTTDKPQVGGDFEWVGLPEAQVPFLYREGTVGAEPRPKGAGPESDLEKEDIHKAPERHDGNTHSAEKHTLKRKQTNITDFYQAKRRVVTTRKSGQ</sequence>
<dbReference type="Proteomes" id="UP001274896">
    <property type="component" value="Unassembled WGS sequence"/>
</dbReference>
<feature type="domain" description="Cyclin-dependent kinase inhibitor" evidence="4">
    <location>
        <begin position="81"/>
        <end position="129"/>
    </location>
</feature>
<dbReference type="PANTHER" id="PTHR46778:SF1">
    <property type="entry name" value="CYCLIN-DEPENDENT KINASE INHIBITOR 1"/>
    <property type="match status" value="1"/>
</dbReference>
<dbReference type="PANTHER" id="PTHR46778">
    <property type="entry name" value="CYCLIN-DEPENDENT KINASE INHIBITOR 1-RELATED"/>
    <property type="match status" value="1"/>
</dbReference>
<dbReference type="GO" id="GO:0000307">
    <property type="term" value="C:cyclin-dependent protein kinase holoenzyme complex"/>
    <property type="evidence" value="ECO:0007669"/>
    <property type="project" value="TreeGrafter"/>
</dbReference>
<keyword evidence="2" id="KW-0649">Protein kinase inhibitor</keyword>
<dbReference type="GO" id="GO:0072331">
    <property type="term" value="P:signal transduction by p53 class mediator"/>
    <property type="evidence" value="ECO:0007669"/>
    <property type="project" value="InterPro"/>
</dbReference>
<dbReference type="InterPro" id="IPR044898">
    <property type="entry name" value="CDI_dom_sf"/>
</dbReference>
<gene>
    <name evidence="5" type="ORF">QTP70_033008</name>
</gene>
<evidence type="ECO:0000256" key="2">
    <source>
        <dbReference type="ARBA" id="ARBA00023013"/>
    </source>
</evidence>
<evidence type="ECO:0000256" key="3">
    <source>
        <dbReference type="SAM" id="MobiDB-lite"/>
    </source>
</evidence>